<accession>Q1MNN2</accession>
<evidence type="ECO:0000313" key="2">
    <source>
        <dbReference type="Proteomes" id="UP000002430"/>
    </source>
</evidence>
<dbReference type="RefSeq" id="WP_011527418.1">
    <property type="nucleotide sequence ID" value="NC_008014.1"/>
</dbReference>
<reference evidence="1 2" key="1">
    <citation type="submission" date="2005-11" db="EMBL/GenBank/DDBJ databases">
        <title>The complete genome sequence of Lawsonia intracellularis: the causative agent of proliferative enteropathy.</title>
        <authorList>
            <person name="Kaur K."/>
            <person name="Zhang Q."/>
            <person name="Beckler D."/>
            <person name="Munir S."/>
            <person name="Li L."/>
            <person name="Kinsley K."/>
            <person name="Herron L."/>
            <person name="Peterson A."/>
            <person name="May B."/>
            <person name="Singh S."/>
            <person name="Gebhart C."/>
            <person name="Kapur V."/>
        </authorList>
    </citation>
    <scope>NUCLEOTIDE SEQUENCE [LARGE SCALE GENOMIC DNA]</scope>
    <source>
        <strain evidence="1 2">PHE/MN1-00</strain>
        <plasmid evidence="2">pLaw3</plasmid>
    </source>
</reference>
<dbReference type="Proteomes" id="UP000002430">
    <property type="component" value="Plasmid 3"/>
</dbReference>
<keyword evidence="2" id="KW-1185">Reference proteome</keyword>
<dbReference type="AlphaFoldDB" id="Q1MNN2"/>
<geneLocation type="plasmid" evidence="2">
    <name>pLaw3</name>
</geneLocation>
<protein>
    <submittedName>
        <fullName evidence="1">NA</fullName>
    </submittedName>
</protein>
<dbReference type="HOGENOM" id="CLU_798755_0_0_7"/>
<keyword evidence="1" id="KW-0614">Plasmid</keyword>
<organism evidence="1 2">
    <name type="scientific">Lawsonia intracellularis (strain PHE/MN1-00)</name>
    <dbReference type="NCBI Taxonomy" id="363253"/>
    <lineage>
        <taxon>Bacteria</taxon>
        <taxon>Pseudomonadati</taxon>
        <taxon>Thermodesulfobacteriota</taxon>
        <taxon>Desulfovibrionia</taxon>
        <taxon>Desulfovibrionales</taxon>
        <taxon>Desulfovibrionaceae</taxon>
        <taxon>Lawsonia</taxon>
    </lineage>
</organism>
<proteinExistence type="predicted"/>
<name>Q1MNN2_LAWIP</name>
<dbReference type="KEGG" id="lip:LIC099"/>
<sequence>MNKIDKNNTVPQTEVMATSKIIHPSSNKSQRHPLEKNIQHQQKISIEFRSSTGLPLEAPLEISSISLVYRGAILSECHLTENHNTDLLSSKKMHCFDNKLSVDILKYGMLFTNGTISFNVPYRHLNLNELSIIIHYRSQKPVKVDVLVIQNTQEYYFGELAVLKISSWEESHLAFNKNPIHISTSNTQPELLIDNISCINEHNENTLLIHTNEKFCFVIDYTLTNKNLFEQIKLFILLKENTTAHSHTILTQDLKFNPFSPIGKIITPVNFPILPGEYTVTLLLSKKGYYQSKKLPFEKGIPTTEGLYLTYLTYNNISIKVVEQSLEYSSHMAYSLENNEWSIFAYN</sequence>
<evidence type="ECO:0000313" key="1">
    <source>
        <dbReference type="EMBL" id="CAJ54051.1"/>
    </source>
</evidence>
<gene>
    <name evidence="1" type="ordered locus">LIC099</name>
</gene>
<dbReference type="EMBL" id="AM180255">
    <property type="protein sequence ID" value="CAJ54051.1"/>
    <property type="molecule type" value="Genomic_DNA"/>
</dbReference>